<dbReference type="Proteomes" id="UP000030008">
    <property type="component" value="Unassembled WGS sequence"/>
</dbReference>
<organism evidence="4 6">
    <name type="scientific">Clostridium innocuum</name>
    <dbReference type="NCBI Taxonomy" id="1522"/>
    <lineage>
        <taxon>Bacteria</taxon>
        <taxon>Bacillati</taxon>
        <taxon>Bacillota</taxon>
        <taxon>Clostridia</taxon>
        <taxon>Eubacteriales</taxon>
        <taxon>Clostridiaceae</taxon>
        <taxon>Clostridium</taxon>
    </lineage>
</organism>
<dbReference type="PANTHER" id="PTHR40448:SF1">
    <property type="entry name" value="TWO-COMPONENT SENSOR HISTIDINE KINASE"/>
    <property type="match status" value="1"/>
</dbReference>
<dbReference type="InterPro" id="IPR032834">
    <property type="entry name" value="NatK-like_C"/>
</dbReference>
<accession>A0A099I8F9</accession>
<feature type="transmembrane region" description="Helical" evidence="2">
    <location>
        <begin position="146"/>
        <end position="165"/>
    </location>
</feature>
<dbReference type="SMART" id="SM00387">
    <property type="entry name" value="HATPase_c"/>
    <property type="match status" value="1"/>
</dbReference>
<keyword evidence="2" id="KW-1133">Transmembrane helix</keyword>
<dbReference type="Pfam" id="PF14501">
    <property type="entry name" value="HATPase_c_5"/>
    <property type="match status" value="1"/>
</dbReference>
<keyword evidence="4" id="KW-0418">Kinase</keyword>
<dbReference type="EMBL" id="WWTN01000052">
    <property type="protein sequence ID" value="MZH58045.1"/>
    <property type="molecule type" value="Genomic_DNA"/>
</dbReference>
<dbReference type="SUPFAM" id="SSF55874">
    <property type="entry name" value="ATPase domain of HSP90 chaperone/DNA topoisomerase II/histidine kinase"/>
    <property type="match status" value="1"/>
</dbReference>
<evidence type="ECO:0000313" key="5">
    <source>
        <dbReference type="EMBL" id="MZH58045.1"/>
    </source>
</evidence>
<proteinExistence type="predicted"/>
<sequence length="438" mass="51406">MTSYRPSYIIVVQEKSDVMNEVMEYVYCLIYIVGIAFCVIRVNNDVKWNTRTVLLIIGYSYINMLVTNNIDVSDIMFLVSNMFSTLPDFLFICVLCRKIKLLNLFYLLFYTVSFMTFIEIFMYAHIHLFNGAFDATFVPGILRTASIMFANVCAAIAFQIPVYLYRRFFVVLSRKQLLPFVFLQIFFMLVLMMYMRELELYPKDLAMFFVFLLMVVQTLTVDFIFVRFWLLAQEKSEIELTELSRNIQNQYMHDLQEEQEKNRELRHDMRNHIEILESIHHDRDFLNYLDRVRKDVDELGQRIKTGNMFLDACLNTKIESNNDIQFEVSAFVNDEIGIEDKDMCALVFNMLDNAIDAARGSEHKKVDIKLMIHNDSLIIEVTNSTVQAPDFHSRKGTGHGYGMKIIERIAAQYEGMVKYDYDEQSHTVSVHCLMPLPK</sequence>
<feature type="transmembrane region" description="Helical" evidence="2">
    <location>
        <begin position="22"/>
        <end position="40"/>
    </location>
</feature>
<dbReference type="InterPro" id="IPR003594">
    <property type="entry name" value="HATPase_dom"/>
</dbReference>
<dbReference type="Proteomes" id="UP000604383">
    <property type="component" value="Unassembled WGS sequence"/>
</dbReference>
<reference evidence="4 6" key="1">
    <citation type="submission" date="2014-08" db="EMBL/GenBank/DDBJ databases">
        <title>Clostridium innocuum, an unnegligible vancomycin-resistant pathogen causing extra-intestinal infections.</title>
        <authorList>
            <person name="Feng Y."/>
            <person name="Chiu C.-H."/>
        </authorList>
    </citation>
    <scope>NUCLEOTIDE SEQUENCE [LARGE SCALE GENOMIC DNA]</scope>
    <source>
        <strain evidence="4 6">AN88</strain>
    </source>
</reference>
<feature type="transmembrane region" description="Helical" evidence="2">
    <location>
        <begin position="76"/>
        <end position="97"/>
    </location>
</feature>
<feature type="domain" description="Histidine kinase/HSP90-like ATPase" evidence="3">
    <location>
        <begin position="338"/>
        <end position="438"/>
    </location>
</feature>
<keyword evidence="2" id="KW-0472">Membrane</keyword>
<dbReference type="Gene3D" id="3.30.565.10">
    <property type="entry name" value="Histidine kinase-like ATPase, C-terminal domain"/>
    <property type="match status" value="1"/>
</dbReference>
<feature type="transmembrane region" description="Helical" evidence="2">
    <location>
        <begin position="177"/>
        <end position="195"/>
    </location>
</feature>
<feature type="transmembrane region" description="Helical" evidence="2">
    <location>
        <begin position="104"/>
        <end position="126"/>
    </location>
</feature>
<name>A0A099I8F9_CLOIN</name>
<feature type="coiled-coil region" evidence="1">
    <location>
        <begin position="248"/>
        <end position="275"/>
    </location>
</feature>
<keyword evidence="2" id="KW-0812">Transmembrane</keyword>
<reference evidence="5" key="2">
    <citation type="journal article" date="2019" name="Nat. Med.">
        <title>A library of human gut bacterial isolates paired with longitudinal multiomics data enables mechanistic microbiome research.</title>
        <authorList>
            <person name="Poyet M."/>
            <person name="Groussin M."/>
            <person name="Gibbons S.M."/>
            <person name="Avila-Pacheco J."/>
            <person name="Jiang X."/>
            <person name="Kearney S.M."/>
            <person name="Perrotta A.R."/>
            <person name="Berdy B."/>
            <person name="Zhao S."/>
            <person name="Lieberman T.D."/>
            <person name="Swanson P.K."/>
            <person name="Smith M."/>
            <person name="Roesemann S."/>
            <person name="Alexander J.E."/>
            <person name="Rich S.A."/>
            <person name="Livny J."/>
            <person name="Vlamakis H."/>
            <person name="Clish C."/>
            <person name="Bullock K."/>
            <person name="Deik A."/>
            <person name="Scott J."/>
            <person name="Pierce K.A."/>
            <person name="Xavier R.J."/>
            <person name="Alm E.J."/>
        </authorList>
    </citation>
    <scope>NUCLEOTIDE SEQUENCE</scope>
    <source>
        <strain evidence="5">BIOML-A12</strain>
    </source>
</reference>
<protein>
    <submittedName>
        <fullName evidence="5">GHKL domain-containing protein</fullName>
    </submittedName>
    <submittedName>
        <fullName evidence="4">Histidine kinase</fullName>
    </submittedName>
</protein>
<dbReference type="AlphaFoldDB" id="A0A099I8F9"/>
<evidence type="ECO:0000313" key="6">
    <source>
        <dbReference type="Proteomes" id="UP000030008"/>
    </source>
</evidence>
<dbReference type="GO" id="GO:0016301">
    <property type="term" value="F:kinase activity"/>
    <property type="evidence" value="ECO:0007669"/>
    <property type="project" value="UniProtKB-KW"/>
</dbReference>
<dbReference type="InterPro" id="IPR036890">
    <property type="entry name" value="HATPase_C_sf"/>
</dbReference>
<keyword evidence="4" id="KW-0808">Transferase</keyword>
<evidence type="ECO:0000256" key="2">
    <source>
        <dbReference type="SAM" id="Phobius"/>
    </source>
</evidence>
<dbReference type="EMBL" id="JQIF01000023">
    <property type="protein sequence ID" value="KGJ53970.1"/>
    <property type="molecule type" value="Genomic_DNA"/>
</dbReference>
<keyword evidence="1" id="KW-0175">Coiled coil</keyword>
<feature type="transmembrane region" description="Helical" evidence="2">
    <location>
        <begin position="207"/>
        <end position="230"/>
    </location>
</feature>
<dbReference type="PANTHER" id="PTHR40448">
    <property type="entry name" value="TWO-COMPONENT SENSOR HISTIDINE KINASE"/>
    <property type="match status" value="1"/>
</dbReference>
<dbReference type="GO" id="GO:0042802">
    <property type="term" value="F:identical protein binding"/>
    <property type="evidence" value="ECO:0007669"/>
    <property type="project" value="TreeGrafter"/>
</dbReference>
<feature type="transmembrane region" description="Helical" evidence="2">
    <location>
        <begin position="52"/>
        <end position="70"/>
    </location>
</feature>
<evidence type="ECO:0000259" key="3">
    <source>
        <dbReference type="SMART" id="SM00387"/>
    </source>
</evidence>
<gene>
    <name evidence="4" type="ORF">CIAN88_05310</name>
    <name evidence="5" type="ORF">GT664_20345</name>
</gene>
<evidence type="ECO:0000256" key="1">
    <source>
        <dbReference type="SAM" id="Coils"/>
    </source>
</evidence>
<evidence type="ECO:0000313" key="4">
    <source>
        <dbReference type="EMBL" id="KGJ53970.1"/>
    </source>
</evidence>
<comment type="caution">
    <text evidence="4">The sequence shown here is derived from an EMBL/GenBank/DDBJ whole genome shotgun (WGS) entry which is preliminary data.</text>
</comment>